<dbReference type="EMBL" id="OX596086">
    <property type="protein sequence ID" value="CAM9941158.1"/>
    <property type="molecule type" value="Genomic_DNA"/>
</dbReference>
<evidence type="ECO:0000313" key="1">
    <source>
        <dbReference type="EMBL" id="CAM9941158.1"/>
    </source>
</evidence>
<proteinExistence type="predicted"/>
<reference evidence="1" key="1">
    <citation type="submission" date="2023-05" db="EMBL/GenBank/DDBJ databases">
        <authorList>
            <consortium name="ELIXIR-Norway"/>
        </authorList>
    </citation>
    <scope>NUCLEOTIDE SEQUENCE</scope>
</reference>
<sequence length="125" mass="13632">MPSRALQRPRPRALCSPGPHPARADRRKSWGPRARPQTQGRPLRPAARSRALRFSLRSKPGGRLLLASAPGARSTCSPQRLPRKSGEGRTGVVFLFCRLALSSTITETEDAKRNLFNSPPTTAAP</sequence>
<accession>A0AC59YRY7</accession>
<protein>
    <submittedName>
        <fullName evidence="1">Uncharacterized protein</fullName>
    </submittedName>
</protein>
<dbReference type="Proteomes" id="UP001162501">
    <property type="component" value="Chromosome 2"/>
</dbReference>
<reference evidence="1" key="2">
    <citation type="submission" date="2025-03" db="EMBL/GenBank/DDBJ databases">
        <authorList>
            <consortium name="ELIXIR-Norway"/>
            <consortium name="Elixir Norway"/>
        </authorList>
    </citation>
    <scope>NUCLEOTIDE SEQUENCE</scope>
</reference>
<organism evidence="1 2">
    <name type="scientific">Rangifer tarandus platyrhynchus</name>
    <name type="common">Svalbard reindeer</name>
    <dbReference type="NCBI Taxonomy" id="3082113"/>
    <lineage>
        <taxon>Eukaryota</taxon>
        <taxon>Metazoa</taxon>
        <taxon>Chordata</taxon>
        <taxon>Craniata</taxon>
        <taxon>Vertebrata</taxon>
        <taxon>Euteleostomi</taxon>
        <taxon>Mammalia</taxon>
        <taxon>Eutheria</taxon>
        <taxon>Laurasiatheria</taxon>
        <taxon>Artiodactyla</taxon>
        <taxon>Ruminantia</taxon>
        <taxon>Pecora</taxon>
        <taxon>Cervidae</taxon>
        <taxon>Odocoileinae</taxon>
        <taxon>Rangifer</taxon>
    </lineage>
</organism>
<evidence type="ECO:0000313" key="2">
    <source>
        <dbReference type="Proteomes" id="UP001162501"/>
    </source>
</evidence>
<gene>
    <name evidence="1" type="ORF">MRATA1EN22A_LOCUS9686</name>
</gene>
<name>A0AC59YRY7_RANTA</name>